<sequence>MKLFRTSFWVYAFCFLSFSLWGYSQLQYSGNTSGTTELASKGTYESRQQCGPERLYLENDLAKISPVFLNTRRQLDANHPPQQCVSFIMQNLVPLSARSGLFSQCRDANGASIESPTKGADGGGYYPPCVTEPYVNSVYNALMDVGDCLNIPVKEFLPKLFNESGLHVNALGGGFDGGVGQLTKSALEAVYMHHDGEPENSSSLNWYINEISKSTKDSCKRIVAAKTSYEIEFPVDPNTKQKKVFCFPREDAANNCHKPWSAAHRCSVMAIPQNPLRNVLFTGVFYKSMLRSATGMGFSKGVDILSGKPFKVGDDYKGYIGDGKYVARFRTLGASRADNEVVRQIIVSLGFNGGIKSGKIFLDNYLKQREAKKIALKDSDIDFVNTDTGRWAIVTNMPTFWRGLGSPDPAALDNALNSLKAVGDLGVDYAKAQKHYKDLRPYVQRELKAIEAMQISKADKDKKILEVKIKYDKHRHPLLAAVFAKADQLTLPEYMRIAHANMIVTVPGAGGAPGYLSFIAAKYAQLEKEMGKEVCTAEKYLQF</sequence>
<protein>
    <submittedName>
        <fullName evidence="1">Uncharacterized protein</fullName>
    </submittedName>
</protein>
<dbReference type="Proteomes" id="UP000830116">
    <property type="component" value="Chromosome"/>
</dbReference>
<dbReference type="RefSeq" id="WP_243537875.1">
    <property type="nucleotide sequence ID" value="NZ_CP093442.1"/>
</dbReference>
<proteinExistence type="predicted"/>
<gene>
    <name evidence="1" type="ORF">MNR06_00520</name>
</gene>
<evidence type="ECO:0000313" key="2">
    <source>
        <dbReference type="Proteomes" id="UP000830116"/>
    </source>
</evidence>
<name>A0ABY4CGV0_9BACT</name>
<organism evidence="1 2">
    <name type="scientific">Bdellovibrio reynosensis</name>
    <dbReference type="NCBI Taxonomy" id="2835041"/>
    <lineage>
        <taxon>Bacteria</taxon>
        <taxon>Pseudomonadati</taxon>
        <taxon>Bdellovibrionota</taxon>
        <taxon>Bdellovibrionia</taxon>
        <taxon>Bdellovibrionales</taxon>
        <taxon>Pseudobdellovibrionaceae</taxon>
        <taxon>Bdellovibrio</taxon>
    </lineage>
</organism>
<keyword evidence="2" id="KW-1185">Reference proteome</keyword>
<accession>A0ABY4CGV0</accession>
<evidence type="ECO:0000313" key="1">
    <source>
        <dbReference type="EMBL" id="UOF01435.1"/>
    </source>
</evidence>
<dbReference type="EMBL" id="CP093442">
    <property type="protein sequence ID" value="UOF01435.1"/>
    <property type="molecule type" value="Genomic_DNA"/>
</dbReference>
<reference evidence="1" key="1">
    <citation type="submission" date="2022-03" db="EMBL/GenBank/DDBJ databases">
        <title>Genome Identification and Characterization of new species Bdellovibrio reynosense LBG001 sp. nov. from a Mexico soil sample.</title>
        <authorList>
            <person name="Camilli A."/>
            <person name="Ajao Y."/>
            <person name="Guo X."/>
        </authorList>
    </citation>
    <scope>NUCLEOTIDE SEQUENCE</scope>
    <source>
        <strain evidence="1">LBG001</strain>
    </source>
</reference>